<dbReference type="InterPro" id="IPR036097">
    <property type="entry name" value="HisK_dim/P_sf"/>
</dbReference>
<dbReference type="InterPro" id="IPR004358">
    <property type="entry name" value="Sig_transdc_His_kin-like_C"/>
</dbReference>
<accession>A0A1F6GB92</accession>
<evidence type="ECO:0000256" key="2">
    <source>
        <dbReference type="ARBA" id="ARBA00012438"/>
    </source>
</evidence>
<evidence type="ECO:0000313" key="10">
    <source>
        <dbReference type="Proteomes" id="UP000178449"/>
    </source>
</evidence>
<dbReference type="Gene3D" id="1.10.287.130">
    <property type="match status" value="1"/>
</dbReference>
<keyword evidence="3 5" id="KW-0597">Phosphoprotein</keyword>
<reference evidence="9 10" key="1">
    <citation type="journal article" date="2016" name="Nat. Commun.">
        <title>Thousands of microbial genomes shed light on interconnected biogeochemical processes in an aquifer system.</title>
        <authorList>
            <person name="Anantharaman K."/>
            <person name="Brown C.T."/>
            <person name="Hug L.A."/>
            <person name="Sharon I."/>
            <person name="Castelle C.J."/>
            <person name="Probst A.J."/>
            <person name="Thomas B.C."/>
            <person name="Singh A."/>
            <person name="Wilkins M.J."/>
            <person name="Karaoz U."/>
            <person name="Brodie E.L."/>
            <person name="Williams K.H."/>
            <person name="Hubbard S.S."/>
            <person name="Banfield J.F."/>
        </authorList>
    </citation>
    <scope>NUCLEOTIDE SEQUENCE [LARGE SCALE GENOMIC DNA]</scope>
</reference>
<evidence type="ECO:0000256" key="6">
    <source>
        <dbReference type="SAM" id="Phobius"/>
    </source>
</evidence>
<keyword evidence="4" id="KW-0902">Two-component regulatory system</keyword>
<dbReference type="EC" id="2.7.13.3" evidence="2"/>
<dbReference type="FunFam" id="3.30.565.10:FF:000010">
    <property type="entry name" value="Sensor histidine kinase RcsC"/>
    <property type="match status" value="1"/>
</dbReference>
<proteinExistence type="predicted"/>
<comment type="catalytic activity">
    <reaction evidence="1">
        <text>ATP + protein L-histidine = ADP + protein N-phospho-L-histidine.</text>
        <dbReference type="EC" id="2.7.13.3"/>
    </reaction>
</comment>
<dbReference type="PANTHER" id="PTHR45339">
    <property type="entry name" value="HYBRID SIGNAL TRANSDUCTION HISTIDINE KINASE J"/>
    <property type="match status" value="1"/>
</dbReference>
<dbReference type="PRINTS" id="PR00344">
    <property type="entry name" value="BCTRLSENSOR"/>
</dbReference>
<dbReference type="Proteomes" id="UP000178449">
    <property type="component" value="Unassembled WGS sequence"/>
</dbReference>
<dbReference type="SUPFAM" id="SSF47384">
    <property type="entry name" value="Homodimeric domain of signal transducing histidine kinase"/>
    <property type="match status" value="1"/>
</dbReference>
<dbReference type="InterPro" id="IPR036890">
    <property type="entry name" value="HATPase_C_sf"/>
</dbReference>
<dbReference type="PROSITE" id="PS50110">
    <property type="entry name" value="RESPONSE_REGULATORY"/>
    <property type="match status" value="1"/>
</dbReference>
<evidence type="ECO:0000256" key="1">
    <source>
        <dbReference type="ARBA" id="ARBA00000085"/>
    </source>
</evidence>
<feature type="domain" description="Response regulatory" evidence="8">
    <location>
        <begin position="436"/>
        <end position="553"/>
    </location>
</feature>
<dbReference type="InterPro" id="IPR001789">
    <property type="entry name" value="Sig_transdc_resp-reg_receiver"/>
</dbReference>
<dbReference type="AlphaFoldDB" id="A0A1F6GB92"/>
<dbReference type="CDD" id="cd17546">
    <property type="entry name" value="REC_hyHK_CKI1_RcsC-like"/>
    <property type="match status" value="1"/>
</dbReference>
<dbReference type="InterPro" id="IPR003594">
    <property type="entry name" value="HATPase_dom"/>
</dbReference>
<evidence type="ECO:0000256" key="5">
    <source>
        <dbReference type="PROSITE-ProRule" id="PRU00169"/>
    </source>
</evidence>
<sequence length="560" mass="62704">MEKKSAHLKKRVQAEQRLAMAGYLVPFFFLVFIQEVGLADFGFWRIWVWTLWVAVSSAFFYGLTTWIKELSTNQIRWINFGIFSNWALLWFWTLTFLGPMRVTALFMAFLALIFFLSSSSFSFSLGLTSVTTAGYLVLSVIDFPDLHTLKINLFYGACYFVVGLYLSLMAGYFERQRQKLKQVNKKLEKNLNAKADFLNLLSHEIRTPLNAVIGMTQLLSEVELPPDQKENLVLAQDAAQALSSLVNDILDFSKLESGKMLLDPQPINLPQELKTLIKGFERTFAEKDLDLELALDPNLSPWVQGDWPKLRQVLVNLLSNALKFTPRGQVWIGVKLDPLGVCFEVADTGIGITQDQGRLIFESFTQGDPSITRQYGGTGLGLAIASRMIGLMGGQIELDSQLGMGSRFSFTLDLTPVEAPAPEVGTENLAPLQGLRILLAEDNKANQRLMLKILERWGVVVTIAENGLEAVKKLGQDQFDLILMDLQMPEMDGMAAAKEIRMDGGDQANIPIIALTANAMAIDKEHCLAAGMNDYLTKPVNRQELTKTLLRFAPSRPYLR</sequence>
<dbReference type="SUPFAM" id="SSF55874">
    <property type="entry name" value="ATPase domain of HSP90 chaperone/DNA topoisomerase II/histidine kinase"/>
    <property type="match status" value="1"/>
</dbReference>
<dbReference type="SMART" id="SM00388">
    <property type="entry name" value="HisKA"/>
    <property type="match status" value="1"/>
</dbReference>
<protein>
    <recommendedName>
        <fullName evidence="2">histidine kinase</fullName>
        <ecNumber evidence="2">2.7.13.3</ecNumber>
    </recommendedName>
</protein>
<feature type="transmembrane region" description="Helical" evidence="6">
    <location>
        <begin position="21"/>
        <end position="38"/>
    </location>
</feature>
<organism evidence="9 10">
    <name type="scientific">Candidatus Lambdaproteobacteria bacterium RIFOXYD2_FULL_50_16</name>
    <dbReference type="NCBI Taxonomy" id="1817772"/>
    <lineage>
        <taxon>Bacteria</taxon>
        <taxon>Pseudomonadati</taxon>
        <taxon>Pseudomonadota</taxon>
        <taxon>Candidatus Lambdaproteobacteria</taxon>
    </lineage>
</organism>
<dbReference type="Pfam" id="PF02518">
    <property type="entry name" value="HATPase_c"/>
    <property type="match status" value="1"/>
</dbReference>
<keyword evidence="6" id="KW-0812">Transmembrane</keyword>
<comment type="caution">
    <text evidence="9">The sequence shown here is derived from an EMBL/GenBank/DDBJ whole genome shotgun (WGS) entry which is preliminary data.</text>
</comment>
<feature type="transmembrane region" description="Helical" evidence="6">
    <location>
        <begin position="44"/>
        <end position="63"/>
    </location>
</feature>
<dbReference type="Gene3D" id="3.40.50.2300">
    <property type="match status" value="1"/>
</dbReference>
<dbReference type="InterPro" id="IPR005467">
    <property type="entry name" value="His_kinase_dom"/>
</dbReference>
<dbReference type="PROSITE" id="PS50109">
    <property type="entry name" value="HIS_KIN"/>
    <property type="match status" value="1"/>
</dbReference>
<feature type="domain" description="Histidine kinase" evidence="7">
    <location>
        <begin position="200"/>
        <end position="416"/>
    </location>
</feature>
<dbReference type="GO" id="GO:0000155">
    <property type="term" value="F:phosphorelay sensor kinase activity"/>
    <property type="evidence" value="ECO:0007669"/>
    <property type="project" value="InterPro"/>
</dbReference>
<keyword evidence="6" id="KW-1133">Transmembrane helix</keyword>
<dbReference type="InterPro" id="IPR011006">
    <property type="entry name" value="CheY-like_superfamily"/>
</dbReference>
<dbReference type="SMART" id="SM00448">
    <property type="entry name" value="REC"/>
    <property type="match status" value="1"/>
</dbReference>
<gene>
    <name evidence="9" type="ORF">A2527_07635</name>
</gene>
<dbReference type="EMBL" id="MFNE01000024">
    <property type="protein sequence ID" value="OGG95382.1"/>
    <property type="molecule type" value="Genomic_DNA"/>
</dbReference>
<dbReference type="Pfam" id="PF00072">
    <property type="entry name" value="Response_reg"/>
    <property type="match status" value="1"/>
</dbReference>
<feature type="transmembrane region" description="Helical" evidence="6">
    <location>
        <begin position="75"/>
        <end position="92"/>
    </location>
</feature>
<dbReference type="STRING" id="1817772.A2527_07635"/>
<feature type="modified residue" description="4-aspartylphosphate" evidence="5">
    <location>
        <position position="485"/>
    </location>
</feature>
<keyword evidence="6" id="KW-0472">Membrane</keyword>
<feature type="transmembrane region" description="Helical" evidence="6">
    <location>
        <begin position="123"/>
        <end position="141"/>
    </location>
</feature>
<feature type="transmembrane region" description="Helical" evidence="6">
    <location>
        <begin position="153"/>
        <end position="173"/>
    </location>
</feature>
<dbReference type="CDD" id="cd00082">
    <property type="entry name" value="HisKA"/>
    <property type="match status" value="1"/>
</dbReference>
<dbReference type="Pfam" id="PF00512">
    <property type="entry name" value="HisKA"/>
    <property type="match status" value="1"/>
</dbReference>
<evidence type="ECO:0000313" key="9">
    <source>
        <dbReference type="EMBL" id="OGG95382.1"/>
    </source>
</evidence>
<dbReference type="InterPro" id="IPR003661">
    <property type="entry name" value="HisK_dim/P_dom"/>
</dbReference>
<evidence type="ECO:0000256" key="4">
    <source>
        <dbReference type="ARBA" id="ARBA00023012"/>
    </source>
</evidence>
<dbReference type="SMART" id="SM00387">
    <property type="entry name" value="HATPase_c"/>
    <property type="match status" value="1"/>
</dbReference>
<dbReference type="SUPFAM" id="SSF52172">
    <property type="entry name" value="CheY-like"/>
    <property type="match status" value="1"/>
</dbReference>
<dbReference type="Gene3D" id="3.30.565.10">
    <property type="entry name" value="Histidine kinase-like ATPase, C-terminal domain"/>
    <property type="match status" value="1"/>
</dbReference>
<evidence type="ECO:0000256" key="3">
    <source>
        <dbReference type="ARBA" id="ARBA00022553"/>
    </source>
</evidence>
<dbReference type="CDD" id="cd16922">
    <property type="entry name" value="HATPase_EvgS-ArcB-TorS-like"/>
    <property type="match status" value="1"/>
</dbReference>
<evidence type="ECO:0000259" key="8">
    <source>
        <dbReference type="PROSITE" id="PS50110"/>
    </source>
</evidence>
<name>A0A1F6GB92_9PROT</name>
<evidence type="ECO:0000259" key="7">
    <source>
        <dbReference type="PROSITE" id="PS50109"/>
    </source>
</evidence>
<dbReference type="PANTHER" id="PTHR45339:SF1">
    <property type="entry name" value="HYBRID SIGNAL TRANSDUCTION HISTIDINE KINASE J"/>
    <property type="match status" value="1"/>
</dbReference>